<keyword evidence="1" id="KW-0812">Transmembrane</keyword>
<gene>
    <name evidence="2" type="ORF">C1H69_18755</name>
</gene>
<keyword evidence="1" id="KW-0472">Membrane</keyword>
<dbReference type="AlphaFoldDB" id="A0A2N7TYU9"/>
<keyword evidence="3" id="KW-1185">Reference proteome</keyword>
<dbReference type="RefSeq" id="WP_102654889.1">
    <property type="nucleotide sequence ID" value="NZ_PNRF01000037.1"/>
</dbReference>
<reference evidence="2 3" key="1">
    <citation type="submission" date="2018-01" db="EMBL/GenBank/DDBJ databases">
        <title>Halomonas endophytica sp. nov., isolated from storage liquid in the stems of Populus euphratica.</title>
        <authorList>
            <person name="Chen C."/>
        </authorList>
    </citation>
    <scope>NUCLEOTIDE SEQUENCE [LARGE SCALE GENOMIC DNA]</scope>
    <source>
        <strain evidence="2 3">MC28</strain>
    </source>
</reference>
<comment type="caution">
    <text evidence="2">The sequence shown here is derived from an EMBL/GenBank/DDBJ whole genome shotgun (WGS) entry which is preliminary data.</text>
</comment>
<feature type="transmembrane region" description="Helical" evidence="1">
    <location>
        <begin position="85"/>
        <end position="107"/>
    </location>
</feature>
<dbReference type="OrthoDB" id="6119666at2"/>
<evidence type="ECO:0000313" key="3">
    <source>
        <dbReference type="Proteomes" id="UP000235803"/>
    </source>
</evidence>
<name>A0A2N7TYU9_9GAMM</name>
<feature type="transmembrane region" description="Helical" evidence="1">
    <location>
        <begin position="17"/>
        <end position="35"/>
    </location>
</feature>
<evidence type="ECO:0000256" key="1">
    <source>
        <dbReference type="SAM" id="Phobius"/>
    </source>
</evidence>
<accession>A0A2N7TYU9</accession>
<sequence length="115" mass="12718">MTFSGALTILMYALTPFLWPIAAGVVALVVVHLLARLRGYRMMAYRCPGASLAAMAAGVSALWWIPAFTHSRLAYVSSVFDWVAMIAAIIGMSLVVWLALHPFSYLLRGRRSRFL</sequence>
<feature type="transmembrane region" description="Helical" evidence="1">
    <location>
        <begin position="47"/>
        <end position="65"/>
    </location>
</feature>
<dbReference type="EMBL" id="PNRF01000037">
    <property type="protein sequence ID" value="PMR73368.1"/>
    <property type="molecule type" value="Genomic_DNA"/>
</dbReference>
<organism evidence="2 3">
    <name type="scientific">Billgrantia endophytica</name>
    <dbReference type="NCBI Taxonomy" id="2033802"/>
    <lineage>
        <taxon>Bacteria</taxon>
        <taxon>Pseudomonadati</taxon>
        <taxon>Pseudomonadota</taxon>
        <taxon>Gammaproteobacteria</taxon>
        <taxon>Oceanospirillales</taxon>
        <taxon>Halomonadaceae</taxon>
        <taxon>Billgrantia</taxon>
    </lineage>
</organism>
<proteinExistence type="predicted"/>
<protein>
    <submittedName>
        <fullName evidence="2">Uncharacterized protein</fullName>
    </submittedName>
</protein>
<dbReference type="Proteomes" id="UP000235803">
    <property type="component" value="Unassembled WGS sequence"/>
</dbReference>
<evidence type="ECO:0000313" key="2">
    <source>
        <dbReference type="EMBL" id="PMR73368.1"/>
    </source>
</evidence>
<keyword evidence="1" id="KW-1133">Transmembrane helix</keyword>